<proteinExistence type="predicted"/>
<organism evidence="2 3">
    <name type="scientific">Pelagivirga sediminicola</name>
    <dbReference type="NCBI Taxonomy" id="2170575"/>
    <lineage>
        <taxon>Bacteria</taxon>
        <taxon>Pseudomonadati</taxon>
        <taxon>Pseudomonadota</taxon>
        <taxon>Alphaproteobacteria</taxon>
        <taxon>Rhodobacterales</taxon>
        <taxon>Paracoccaceae</taxon>
        <taxon>Pelagivirga</taxon>
    </lineage>
</organism>
<dbReference type="AlphaFoldDB" id="A0A2T7G4P3"/>
<evidence type="ECO:0000313" key="3">
    <source>
        <dbReference type="Proteomes" id="UP000244446"/>
    </source>
</evidence>
<gene>
    <name evidence="2" type="ORF">DC366_13415</name>
</gene>
<reference evidence="2 3" key="1">
    <citation type="submission" date="2018-04" db="EMBL/GenBank/DDBJ databases">
        <title>Pelagivirga bohaiensis gen. nov., sp. nov., a bacterium isolated from the Bohai Sea.</title>
        <authorList>
            <person name="Ji X."/>
        </authorList>
    </citation>
    <scope>NUCLEOTIDE SEQUENCE [LARGE SCALE GENOMIC DNA]</scope>
    <source>
        <strain evidence="2 3">BH-SD19</strain>
    </source>
</reference>
<sequence length="60" mass="6821">MRRAGKFNGAGRVFCAQAPWQHAAPRRRWRLPMGRNGYFHQEKAGSRQGPSEAGLADLRR</sequence>
<dbReference type="EMBL" id="QCYH01000008">
    <property type="protein sequence ID" value="PVA09391.1"/>
    <property type="molecule type" value="Genomic_DNA"/>
</dbReference>
<protein>
    <submittedName>
        <fullName evidence="2">Uncharacterized protein</fullName>
    </submittedName>
</protein>
<evidence type="ECO:0000313" key="2">
    <source>
        <dbReference type="EMBL" id="PVA09391.1"/>
    </source>
</evidence>
<evidence type="ECO:0000256" key="1">
    <source>
        <dbReference type="SAM" id="MobiDB-lite"/>
    </source>
</evidence>
<comment type="caution">
    <text evidence="2">The sequence shown here is derived from an EMBL/GenBank/DDBJ whole genome shotgun (WGS) entry which is preliminary data.</text>
</comment>
<accession>A0A2T7G4P3</accession>
<keyword evidence="3" id="KW-1185">Reference proteome</keyword>
<dbReference type="Proteomes" id="UP000244446">
    <property type="component" value="Unassembled WGS sequence"/>
</dbReference>
<name>A0A2T7G4P3_9RHOB</name>
<feature type="region of interest" description="Disordered" evidence="1">
    <location>
        <begin position="31"/>
        <end position="60"/>
    </location>
</feature>